<dbReference type="EMBL" id="JAAC01000172">
    <property type="protein sequence ID" value="KDE61584.1"/>
    <property type="molecule type" value="Genomic_DNA"/>
</dbReference>
<dbReference type="PANTHER" id="PTHR10948">
    <property type="entry name" value="TRANSPOSASE"/>
    <property type="match status" value="1"/>
</dbReference>
<dbReference type="PANTHER" id="PTHR10948:SF23">
    <property type="entry name" value="TRANSPOSASE INSI FOR INSERTION SEQUENCE ELEMENT IS30A-RELATED"/>
    <property type="match status" value="1"/>
</dbReference>
<dbReference type="GO" id="GO:0005829">
    <property type="term" value="C:cytosol"/>
    <property type="evidence" value="ECO:0007669"/>
    <property type="project" value="TreeGrafter"/>
</dbReference>
<gene>
    <name evidence="1" type="ORF">FUSO3_09850</name>
</gene>
<name>A0AB73BU67_9FUSO</name>
<comment type="caution">
    <text evidence="1">The sequence shown here is derived from an EMBL/GenBank/DDBJ whole genome shotgun (WGS) entry which is preliminary data.</text>
</comment>
<dbReference type="InterPro" id="IPR012337">
    <property type="entry name" value="RNaseH-like_sf"/>
</dbReference>
<sequence>MNAAAIERIGILYFYVHSYCSWERGSNENNNKLFRRYLRKGIDIGEVSEEKIKEIEEWMNIYPRVCLHKLNKAS</sequence>
<dbReference type="GO" id="GO:0004803">
    <property type="term" value="F:transposase activity"/>
    <property type="evidence" value="ECO:0007669"/>
    <property type="project" value="TreeGrafter"/>
</dbReference>
<proteinExistence type="predicted"/>
<dbReference type="GO" id="GO:0032196">
    <property type="term" value="P:transposition"/>
    <property type="evidence" value="ECO:0007669"/>
    <property type="project" value="TreeGrafter"/>
</dbReference>
<dbReference type="InterPro" id="IPR051917">
    <property type="entry name" value="Transposase-Integrase"/>
</dbReference>
<evidence type="ECO:0008006" key="3">
    <source>
        <dbReference type="Google" id="ProtNLM"/>
    </source>
</evidence>
<dbReference type="SUPFAM" id="SSF53098">
    <property type="entry name" value="Ribonuclease H-like"/>
    <property type="match status" value="1"/>
</dbReference>
<organism evidence="1 2">
    <name type="scientific">Fusobacterium necrophorum BL</name>
    <dbReference type="NCBI Taxonomy" id="1441732"/>
    <lineage>
        <taxon>Bacteria</taxon>
        <taxon>Fusobacteriati</taxon>
        <taxon>Fusobacteriota</taxon>
        <taxon>Fusobacteriia</taxon>
        <taxon>Fusobacteriales</taxon>
        <taxon>Fusobacteriaceae</taxon>
        <taxon>Fusobacterium</taxon>
    </lineage>
</organism>
<protein>
    <recommendedName>
        <fullName evidence="3">IS30 family transposase</fullName>
    </recommendedName>
</protein>
<evidence type="ECO:0000313" key="1">
    <source>
        <dbReference type="EMBL" id="KDE61584.1"/>
    </source>
</evidence>
<evidence type="ECO:0000313" key="2">
    <source>
        <dbReference type="Proteomes" id="UP000027473"/>
    </source>
</evidence>
<accession>A0AB73BU67</accession>
<dbReference type="AlphaFoldDB" id="A0AB73BU67"/>
<dbReference type="Proteomes" id="UP000027473">
    <property type="component" value="Unassembled WGS sequence"/>
</dbReference>
<reference evidence="1 2" key="1">
    <citation type="submission" date="2014-01" db="EMBL/GenBank/DDBJ databases">
        <title>Comparative genomics of Fusobacterium necrophorum wild isolates.</title>
        <authorList>
            <person name="Kittichotirat W."/>
            <person name="Bumgarner R.E."/>
            <person name="Lawrence P."/>
        </authorList>
    </citation>
    <scope>NUCLEOTIDE SEQUENCE [LARGE SCALE GENOMIC DNA]</scope>
    <source>
        <strain evidence="1 2">BL</strain>
    </source>
</reference>